<dbReference type="InterPro" id="IPR034457">
    <property type="entry name" value="Organic_radical-activating"/>
</dbReference>
<evidence type="ECO:0000256" key="4">
    <source>
        <dbReference type="ARBA" id="ARBA00022723"/>
    </source>
</evidence>
<dbReference type="OrthoDB" id="9764628at2"/>
<evidence type="ECO:0000256" key="2">
    <source>
        <dbReference type="ARBA" id="ARBA00022485"/>
    </source>
</evidence>
<dbReference type="InterPro" id="IPR058240">
    <property type="entry name" value="rSAM_sf"/>
</dbReference>
<dbReference type="SMART" id="SM00729">
    <property type="entry name" value="Elp3"/>
    <property type="match status" value="1"/>
</dbReference>
<keyword evidence="5" id="KW-0408">Iron</keyword>
<dbReference type="InterPro" id="IPR006638">
    <property type="entry name" value="Elp3/MiaA/NifB-like_rSAM"/>
</dbReference>
<dbReference type="Gene3D" id="3.20.20.70">
    <property type="entry name" value="Aldolase class I"/>
    <property type="match status" value="1"/>
</dbReference>
<dbReference type="STRING" id="91360.SAMN05660330_03101"/>
<dbReference type="PROSITE" id="PS51918">
    <property type="entry name" value="RADICAL_SAM"/>
    <property type="match status" value="1"/>
</dbReference>
<dbReference type="AlphaFoldDB" id="A0A1H0TIW3"/>
<dbReference type="GO" id="GO:0046872">
    <property type="term" value="F:metal ion binding"/>
    <property type="evidence" value="ECO:0007669"/>
    <property type="project" value="UniProtKB-KW"/>
</dbReference>
<feature type="domain" description="Radical SAM core" evidence="7">
    <location>
        <begin position="186"/>
        <end position="413"/>
    </location>
</feature>
<evidence type="ECO:0000256" key="5">
    <source>
        <dbReference type="ARBA" id="ARBA00023004"/>
    </source>
</evidence>
<dbReference type="PANTHER" id="PTHR30352:SF5">
    <property type="entry name" value="PYRUVATE FORMATE-LYASE 1-ACTIVATING ENZYME"/>
    <property type="match status" value="1"/>
</dbReference>
<keyword evidence="4" id="KW-0479">Metal-binding</keyword>
<dbReference type="SFLD" id="SFLDS00029">
    <property type="entry name" value="Radical_SAM"/>
    <property type="match status" value="1"/>
</dbReference>
<name>A0A1H0TIW3_9BACT</name>
<dbReference type="RefSeq" id="WP_092224440.1">
    <property type="nucleotide sequence ID" value="NZ_FNJI01000024.1"/>
</dbReference>
<keyword evidence="3" id="KW-0949">S-adenosyl-L-methionine</keyword>
<reference evidence="8 9" key="1">
    <citation type="submission" date="2016-10" db="EMBL/GenBank/DDBJ databases">
        <authorList>
            <person name="de Groot N.N."/>
        </authorList>
    </citation>
    <scope>NUCLEOTIDE SEQUENCE [LARGE SCALE GENOMIC DNA]</scope>
    <source>
        <strain evidence="8 9">DSM 12130</strain>
    </source>
</reference>
<keyword evidence="2" id="KW-0004">4Fe-4S</keyword>
<dbReference type="Pfam" id="PF04055">
    <property type="entry name" value="Radical_SAM"/>
    <property type="match status" value="1"/>
</dbReference>
<evidence type="ECO:0000313" key="9">
    <source>
        <dbReference type="Proteomes" id="UP000199073"/>
    </source>
</evidence>
<sequence length="438" mass="49487">MNHPDTLPSLVYADKDGNITDFPELGMCGMANRDHYRPELSELIPLPHGSELFTLPGRLPIGWEKQASQPVLLDRDPFSPDHVLQAVAAFIAPAHTSVYSSSYQTLPDAPTLPLFAYTAVGWHKGQFWVAAFRSDRDKRQDADQYDQADVIDRTRRMLKQCSDNRLVQHLGKCCLTYGCPAARNYFLRRWEAPLPTSPSCNARCLGCISLQESGCCPATQDRIKFVPTPKEICEMAVPHLDNAENPIVSFGQGCEGEPLLQADVIEEAIKKIRSKTAKGTVNLNSNASLPGKIAKLAKSGLDSLRVSLNSAQAEYYSRYYRPKNYYFSDVLQSIDRMKDAGGFVSLNYFILPGFSDSEPEFDALCTLIRNHSPDLIQLRNLNMDPEWYLDTLNLPEKTHAFGIRQWHHLLQIEFPRLRFGYFNPQVNPQHISDRTYQS</sequence>
<dbReference type="GO" id="GO:0051539">
    <property type="term" value="F:4 iron, 4 sulfur cluster binding"/>
    <property type="evidence" value="ECO:0007669"/>
    <property type="project" value="UniProtKB-KW"/>
</dbReference>
<keyword evidence="9" id="KW-1185">Reference proteome</keyword>
<dbReference type="InterPro" id="IPR013785">
    <property type="entry name" value="Aldolase_TIM"/>
</dbReference>
<evidence type="ECO:0000259" key="7">
    <source>
        <dbReference type="PROSITE" id="PS51918"/>
    </source>
</evidence>
<dbReference type="PANTHER" id="PTHR30352">
    <property type="entry name" value="PYRUVATE FORMATE-LYASE-ACTIVATING ENZYME"/>
    <property type="match status" value="1"/>
</dbReference>
<comment type="cofactor">
    <cofactor evidence="1">
        <name>[4Fe-4S] cluster</name>
        <dbReference type="ChEBI" id="CHEBI:49883"/>
    </cofactor>
</comment>
<dbReference type="CDD" id="cd01335">
    <property type="entry name" value="Radical_SAM"/>
    <property type="match status" value="1"/>
</dbReference>
<evidence type="ECO:0000256" key="1">
    <source>
        <dbReference type="ARBA" id="ARBA00001966"/>
    </source>
</evidence>
<dbReference type="GO" id="GO:0003824">
    <property type="term" value="F:catalytic activity"/>
    <property type="evidence" value="ECO:0007669"/>
    <property type="project" value="InterPro"/>
</dbReference>
<dbReference type="EMBL" id="FNJI01000024">
    <property type="protein sequence ID" value="SDP53486.1"/>
    <property type="molecule type" value="Genomic_DNA"/>
</dbReference>
<proteinExistence type="predicted"/>
<accession>A0A1H0TIW3</accession>
<dbReference type="Proteomes" id="UP000199073">
    <property type="component" value="Unassembled WGS sequence"/>
</dbReference>
<gene>
    <name evidence="8" type="ORF">SAMN05660330_03101</name>
</gene>
<dbReference type="SUPFAM" id="SSF102114">
    <property type="entry name" value="Radical SAM enzymes"/>
    <property type="match status" value="1"/>
</dbReference>
<keyword evidence="6" id="KW-0411">Iron-sulfur</keyword>
<evidence type="ECO:0000256" key="6">
    <source>
        <dbReference type="ARBA" id="ARBA00023014"/>
    </source>
</evidence>
<organism evidence="8 9">
    <name type="scientific">Desulforhopalus singaporensis</name>
    <dbReference type="NCBI Taxonomy" id="91360"/>
    <lineage>
        <taxon>Bacteria</taxon>
        <taxon>Pseudomonadati</taxon>
        <taxon>Thermodesulfobacteriota</taxon>
        <taxon>Desulfobulbia</taxon>
        <taxon>Desulfobulbales</taxon>
        <taxon>Desulfocapsaceae</taxon>
        <taxon>Desulforhopalus</taxon>
    </lineage>
</organism>
<dbReference type="SFLD" id="SFLDG01109">
    <property type="entry name" value="Uncharacterised_Radical_SAM_Su"/>
    <property type="match status" value="1"/>
</dbReference>
<evidence type="ECO:0000313" key="8">
    <source>
        <dbReference type="EMBL" id="SDP53486.1"/>
    </source>
</evidence>
<dbReference type="InterPro" id="IPR007197">
    <property type="entry name" value="rSAM"/>
</dbReference>
<protein>
    <submittedName>
        <fullName evidence="8">Radical SAM superfamily protein</fullName>
    </submittedName>
</protein>
<evidence type="ECO:0000256" key="3">
    <source>
        <dbReference type="ARBA" id="ARBA00022691"/>
    </source>
</evidence>